<feature type="transmembrane region" description="Helical" evidence="1">
    <location>
        <begin position="309"/>
        <end position="328"/>
    </location>
</feature>
<keyword evidence="3" id="KW-1185">Reference proteome</keyword>
<reference evidence="2" key="2">
    <citation type="journal article" date="2023" name="IMA Fungus">
        <title>Comparative genomic study of the Penicillium genus elucidates a diverse pangenome and 15 lateral gene transfer events.</title>
        <authorList>
            <person name="Petersen C."/>
            <person name="Sorensen T."/>
            <person name="Nielsen M.R."/>
            <person name="Sondergaard T.E."/>
            <person name="Sorensen J.L."/>
            <person name="Fitzpatrick D.A."/>
            <person name="Frisvad J.C."/>
            <person name="Nielsen K.L."/>
        </authorList>
    </citation>
    <scope>NUCLEOTIDE SEQUENCE</scope>
    <source>
        <strain evidence="2">IBT 22155</strain>
    </source>
</reference>
<feature type="transmembrane region" description="Helical" evidence="1">
    <location>
        <begin position="227"/>
        <end position="246"/>
    </location>
</feature>
<comment type="caution">
    <text evidence="2">The sequence shown here is derived from an EMBL/GenBank/DDBJ whole genome shotgun (WGS) entry which is preliminary data.</text>
</comment>
<dbReference type="Pfam" id="PF11911">
    <property type="entry name" value="DUF3429"/>
    <property type="match status" value="1"/>
</dbReference>
<sequence length="373" mass="41421">SASLVAVIRLNSRPHLITRSLHFWIFLFVPCRKTYALDFETKSFTGVYPQSPLFHLSPASFQVNWLHLPTMLYRNVAARSALRAISSSNAFVARSALGHQICKAQMTSSARNVIRSSSPRFALTAHKPVTTALVRYSSTSAKEEEDIDVMAGMRSEAKVIKETFSLTQVPKEALYLGMAGVVPYLATSLQTVFLSYEINRAAALGDGLIFSGQSAELMLHMLEPIQVGYGAVILSFLGAVHWGLEWAGYGGKFGYRRYAAGVIAPAVAWPTLLFPVEYALISQFLAFTFLYYNDARAAAAGRAPHWYGMYRFVLTFVVGASIVATLIGREQIQQTLTSEHSIKDKINALIFLQKKEKEEADARRRSELEEETD</sequence>
<keyword evidence="1" id="KW-0472">Membrane</keyword>
<organism evidence="2 3">
    <name type="scientific">Penicillium bovifimosum</name>
    <dbReference type="NCBI Taxonomy" id="126998"/>
    <lineage>
        <taxon>Eukaryota</taxon>
        <taxon>Fungi</taxon>
        <taxon>Dikarya</taxon>
        <taxon>Ascomycota</taxon>
        <taxon>Pezizomycotina</taxon>
        <taxon>Eurotiomycetes</taxon>
        <taxon>Eurotiomycetidae</taxon>
        <taxon>Eurotiales</taxon>
        <taxon>Aspergillaceae</taxon>
        <taxon>Penicillium</taxon>
    </lineage>
</organism>
<dbReference type="InterPro" id="IPR021836">
    <property type="entry name" value="DUF3429"/>
</dbReference>
<reference evidence="2" key="1">
    <citation type="submission" date="2022-11" db="EMBL/GenBank/DDBJ databases">
        <authorList>
            <person name="Petersen C."/>
        </authorList>
    </citation>
    <scope>NUCLEOTIDE SEQUENCE</scope>
    <source>
        <strain evidence="2">IBT 22155</strain>
    </source>
</reference>
<evidence type="ECO:0000256" key="1">
    <source>
        <dbReference type="SAM" id="Phobius"/>
    </source>
</evidence>
<dbReference type="EMBL" id="JAPQKL010000003">
    <property type="protein sequence ID" value="KAJ5138679.1"/>
    <property type="molecule type" value="Genomic_DNA"/>
</dbReference>
<dbReference type="AlphaFoldDB" id="A0A9W9H659"/>
<evidence type="ECO:0008006" key="4">
    <source>
        <dbReference type="Google" id="ProtNLM"/>
    </source>
</evidence>
<dbReference type="PANTHER" id="PTHR15887">
    <property type="entry name" value="TRANSMEMBRANE PROTEIN 69"/>
    <property type="match status" value="1"/>
</dbReference>
<feature type="non-terminal residue" evidence="2">
    <location>
        <position position="1"/>
    </location>
</feature>
<gene>
    <name evidence="2" type="ORF">N7515_003527</name>
</gene>
<evidence type="ECO:0000313" key="3">
    <source>
        <dbReference type="Proteomes" id="UP001149079"/>
    </source>
</evidence>
<dbReference type="OrthoDB" id="194289at2759"/>
<keyword evidence="1" id="KW-0812">Transmembrane</keyword>
<proteinExistence type="predicted"/>
<dbReference type="RefSeq" id="XP_056523328.1">
    <property type="nucleotide sequence ID" value="XM_056664271.1"/>
</dbReference>
<dbReference type="GeneID" id="81403441"/>
<keyword evidence="1" id="KW-1133">Transmembrane helix</keyword>
<dbReference type="Proteomes" id="UP001149079">
    <property type="component" value="Unassembled WGS sequence"/>
</dbReference>
<accession>A0A9W9H659</accession>
<feature type="transmembrane region" description="Helical" evidence="1">
    <location>
        <begin position="258"/>
        <end position="281"/>
    </location>
</feature>
<protein>
    <recommendedName>
        <fullName evidence="4">Transmembrane protein 69</fullName>
    </recommendedName>
</protein>
<evidence type="ECO:0000313" key="2">
    <source>
        <dbReference type="EMBL" id="KAJ5138679.1"/>
    </source>
</evidence>
<dbReference type="PANTHER" id="PTHR15887:SF1">
    <property type="entry name" value="TRANSMEMBRANE PROTEIN 69"/>
    <property type="match status" value="1"/>
</dbReference>
<name>A0A9W9H659_9EURO</name>